<geneLocation type="plasmid" evidence="2">
    <name>pVCR1</name>
</geneLocation>
<dbReference type="RefSeq" id="WP_020846108.1">
    <property type="nucleotide sequence ID" value="NC_021808.1"/>
</dbReference>
<dbReference type="AlphaFoldDB" id="S5FKH4"/>
<accession>S5FKH4</accession>
<dbReference type="GO" id="GO:0003677">
    <property type="term" value="F:DNA binding"/>
    <property type="evidence" value="ECO:0007669"/>
    <property type="project" value="InterPro"/>
</dbReference>
<protein>
    <submittedName>
        <fullName evidence="2">Putative toxin-antitoxin system, antitoxin component, Xre family</fullName>
    </submittedName>
</protein>
<keyword evidence="2" id="KW-0614">Plasmid</keyword>
<dbReference type="InterPro" id="IPR001387">
    <property type="entry name" value="Cro/C1-type_HTH"/>
</dbReference>
<reference evidence="2" key="2">
    <citation type="journal article" date="2013" name="Aquaculture">
        <title>Development of TaqMan real-time PCR assays for monitoring Vibrio harveyi infection and a plasmid harbored by virulent strains in European abalone Haliotis tuberculata aquaculture.</title>
        <authorList>
            <person name="Schikorski D."/>
            <person name="Renault T."/>
            <person name="Paillard C."/>
            <person name="Bidault-Toffin A."/>
            <person name="Tourbiez D."/>
            <person name="Saulnier D."/>
        </authorList>
    </citation>
    <scope>NUCLEOTIDE SEQUENCE</scope>
    <source>
        <strain evidence="2">ORM4</strain>
        <plasmid evidence="2">pVCR1</plasmid>
    </source>
</reference>
<dbReference type="EMBL" id="KC329496">
    <property type="protein sequence ID" value="AGW25573.1"/>
    <property type="molecule type" value="Genomic_DNA"/>
</dbReference>
<feature type="domain" description="HTH cro/C1-type" evidence="1">
    <location>
        <begin position="36"/>
        <end position="90"/>
    </location>
</feature>
<reference evidence="3" key="1">
    <citation type="submission" date="2012-12" db="EMBL/GenBank/DDBJ databases">
        <title>pVCR1, a Vibrio harveyi plasmid specifically found in strains pathogenic for the European abalone, Haliotis tuberculata Linnaeus, 1758.</title>
        <authorList>
            <person name="Travers M.-A."/>
            <person name="Bidault-Toffin A."/>
            <person name="Barbou A."/>
            <person name="Schikorski D."/>
            <person name="Huchette S."/>
            <person name="Paillard C."/>
            <person name="Koken M."/>
        </authorList>
    </citation>
    <scope>NUCLEOTIDE SEQUENCE</scope>
    <source>
        <strain evidence="3">Lem07014</strain>
        <plasmid evidence="3">pVCR1</plasmid>
    </source>
</reference>
<evidence type="ECO:0000259" key="1">
    <source>
        <dbReference type="PROSITE" id="PS50943"/>
    </source>
</evidence>
<name>S5FKH4_VIBHA</name>
<evidence type="ECO:0000313" key="2">
    <source>
        <dbReference type="EMBL" id="AGQ45477.1"/>
    </source>
</evidence>
<dbReference type="SUPFAM" id="SSF47413">
    <property type="entry name" value="lambda repressor-like DNA-binding domains"/>
    <property type="match status" value="1"/>
</dbReference>
<sequence>MAKKSKPLSVLLSKEKPEVLKEAKLLAEDMLLDLRLSELRALTELSQSQLAEVMGVTQPTVANLEKKGKDVRLLSLKRYVEAAGCKLKINIELPDGTSHGLPL</sequence>
<dbReference type="InterPro" id="IPR010982">
    <property type="entry name" value="Lambda_DNA-bd_dom_sf"/>
</dbReference>
<proteinExistence type="predicted"/>
<dbReference type="Gene3D" id="1.10.260.40">
    <property type="entry name" value="lambda repressor-like DNA-binding domains"/>
    <property type="match status" value="1"/>
</dbReference>
<organism evidence="2">
    <name type="scientific">Vibrio harveyi</name>
    <name type="common">Beneckea harveyi</name>
    <dbReference type="NCBI Taxonomy" id="669"/>
    <lineage>
        <taxon>Bacteria</taxon>
        <taxon>Pseudomonadati</taxon>
        <taxon>Pseudomonadota</taxon>
        <taxon>Gammaproteobacteria</taxon>
        <taxon>Vibrionales</taxon>
        <taxon>Vibrionaceae</taxon>
        <taxon>Vibrio</taxon>
    </lineage>
</organism>
<dbReference type="CDD" id="cd00093">
    <property type="entry name" value="HTH_XRE"/>
    <property type="match status" value="1"/>
</dbReference>
<dbReference type="SMART" id="SM00530">
    <property type="entry name" value="HTH_XRE"/>
    <property type="match status" value="1"/>
</dbReference>
<evidence type="ECO:0000313" key="3">
    <source>
        <dbReference type="EMBL" id="AGW25573.1"/>
    </source>
</evidence>
<dbReference type="PROSITE" id="PS50943">
    <property type="entry name" value="HTH_CROC1"/>
    <property type="match status" value="1"/>
</dbReference>
<dbReference type="EMBL" id="KC306506">
    <property type="protein sequence ID" value="AGQ45477.1"/>
    <property type="molecule type" value="Genomic_DNA"/>
</dbReference>
<dbReference type="Pfam" id="PF01381">
    <property type="entry name" value="HTH_3"/>
    <property type="match status" value="1"/>
</dbReference>